<comment type="caution">
    <text evidence="4">The sequence shown here is derived from an EMBL/GenBank/DDBJ whole genome shotgun (WGS) entry which is preliminary data.</text>
</comment>
<evidence type="ECO:0000259" key="3">
    <source>
        <dbReference type="PROSITE" id="PS51000"/>
    </source>
</evidence>
<name>A0A1J5SHT1_9ZZZZ</name>
<dbReference type="InterPro" id="IPR001034">
    <property type="entry name" value="DeoR_HTH"/>
</dbReference>
<dbReference type="Gene3D" id="1.10.10.10">
    <property type="entry name" value="Winged helix-like DNA-binding domain superfamily/Winged helix DNA-binding domain"/>
    <property type="match status" value="1"/>
</dbReference>
<dbReference type="InterPro" id="IPR026881">
    <property type="entry name" value="WYL_dom"/>
</dbReference>
<dbReference type="Pfam" id="PF13280">
    <property type="entry name" value="WYL"/>
    <property type="match status" value="1"/>
</dbReference>
<dbReference type="InterPro" id="IPR036388">
    <property type="entry name" value="WH-like_DNA-bd_sf"/>
</dbReference>
<dbReference type="PROSITE" id="PS51000">
    <property type="entry name" value="HTH_DEOR_2"/>
    <property type="match status" value="1"/>
</dbReference>
<dbReference type="EMBL" id="MLJW01000064">
    <property type="protein sequence ID" value="OIR03693.1"/>
    <property type="molecule type" value="Genomic_DNA"/>
</dbReference>
<dbReference type="InterPro" id="IPR036390">
    <property type="entry name" value="WH_DNA-bd_sf"/>
</dbReference>
<sequence length="324" mass="36066">MNRTDRLVAMVTYLQGRRVVRAEELAEHFSISLRTVYRDIAALGEGGVPIVGEAGVGYTLVKGYHLPPVMLTAEEASALFTGGELAKKLTDGSLDAAVDGALEKLRAVLPPDRRDHLEHLARGTIISRIPRCGESTREGPPCLALVQQAVARRRVLAMAYRSRDRGEETLREVEPLGVVFYGGQWYLIAWCRLRDDLRHFRVDRIQTAQLRAEGIKPRDGFSLSRHIEEYAKKGDTFPATVWISKAAQERATRESFATLAARRQRDGGTEFSMLTWSYDWLARWILSFGGQAVAVEPADLRERVAELATAVAQAHQDAVAELLT</sequence>
<keyword evidence="1" id="KW-0805">Transcription regulation</keyword>
<dbReference type="PANTHER" id="PTHR34580">
    <property type="match status" value="1"/>
</dbReference>
<dbReference type="InterPro" id="IPR057727">
    <property type="entry name" value="WCX_dom"/>
</dbReference>
<dbReference type="GO" id="GO:0003700">
    <property type="term" value="F:DNA-binding transcription factor activity"/>
    <property type="evidence" value="ECO:0007669"/>
    <property type="project" value="InterPro"/>
</dbReference>
<dbReference type="SUPFAM" id="SSF46785">
    <property type="entry name" value="Winged helix' DNA-binding domain"/>
    <property type="match status" value="1"/>
</dbReference>
<organism evidence="4">
    <name type="scientific">mine drainage metagenome</name>
    <dbReference type="NCBI Taxonomy" id="410659"/>
    <lineage>
        <taxon>unclassified sequences</taxon>
        <taxon>metagenomes</taxon>
        <taxon>ecological metagenomes</taxon>
    </lineage>
</organism>
<dbReference type="AlphaFoldDB" id="A0A1J5SHT1"/>
<evidence type="ECO:0000256" key="1">
    <source>
        <dbReference type="ARBA" id="ARBA00023015"/>
    </source>
</evidence>
<evidence type="ECO:0000313" key="4">
    <source>
        <dbReference type="EMBL" id="OIR03693.1"/>
    </source>
</evidence>
<evidence type="ECO:0000256" key="2">
    <source>
        <dbReference type="ARBA" id="ARBA00023163"/>
    </source>
</evidence>
<proteinExistence type="predicted"/>
<dbReference type="PIRSF" id="PIRSF016838">
    <property type="entry name" value="PafC"/>
    <property type="match status" value="1"/>
</dbReference>
<dbReference type="Pfam" id="PF08279">
    <property type="entry name" value="HTH_11"/>
    <property type="match status" value="1"/>
</dbReference>
<dbReference type="Pfam" id="PF25583">
    <property type="entry name" value="WCX"/>
    <property type="match status" value="1"/>
</dbReference>
<gene>
    <name evidence="4" type="ORF">GALL_143160</name>
</gene>
<dbReference type="InterPro" id="IPR028349">
    <property type="entry name" value="PafC-like"/>
</dbReference>
<reference evidence="4" key="1">
    <citation type="submission" date="2016-10" db="EMBL/GenBank/DDBJ databases">
        <title>Sequence of Gallionella enrichment culture.</title>
        <authorList>
            <person name="Poehlein A."/>
            <person name="Muehling M."/>
            <person name="Daniel R."/>
        </authorList>
    </citation>
    <scope>NUCLEOTIDE SEQUENCE</scope>
</reference>
<feature type="domain" description="HTH deoR-type" evidence="3">
    <location>
        <begin position="3"/>
        <end position="58"/>
    </location>
</feature>
<keyword evidence="2" id="KW-0804">Transcription</keyword>
<dbReference type="PROSITE" id="PS52050">
    <property type="entry name" value="WYL"/>
    <property type="match status" value="1"/>
</dbReference>
<dbReference type="PANTHER" id="PTHR34580:SF1">
    <property type="entry name" value="PROTEIN PAFC"/>
    <property type="match status" value="1"/>
</dbReference>
<protein>
    <submittedName>
        <fullName evidence="4">HTH domain protein</fullName>
    </submittedName>
</protein>
<dbReference type="InterPro" id="IPR051534">
    <property type="entry name" value="CBASS_pafABC_assoc_protein"/>
</dbReference>
<accession>A0A1J5SHT1</accession>
<dbReference type="InterPro" id="IPR013196">
    <property type="entry name" value="HTH_11"/>
</dbReference>